<dbReference type="Proteomes" id="UP000053958">
    <property type="component" value="Unassembled WGS sequence"/>
</dbReference>
<dbReference type="GeneID" id="25321575"/>
<proteinExistence type="predicted"/>
<dbReference type="OrthoDB" id="10683193at2759"/>
<feature type="compositionally biased region" description="Basic and acidic residues" evidence="1">
    <location>
        <begin position="173"/>
        <end position="184"/>
    </location>
</feature>
<name>A0A0F4YEU9_RASE3</name>
<gene>
    <name evidence="2" type="ORF">T310_9643</name>
</gene>
<evidence type="ECO:0000256" key="1">
    <source>
        <dbReference type="SAM" id="MobiDB-lite"/>
    </source>
</evidence>
<dbReference type="AlphaFoldDB" id="A0A0F4YEU9"/>
<comment type="caution">
    <text evidence="2">The sequence shown here is derived from an EMBL/GenBank/DDBJ whole genome shotgun (WGS) entry which is preliminary data.</text>
</comment>
<accession>A0A0F4YEU9</accession>
<feature type="region of interest" description="Disordered" evidence="1">
    <location>
        <begin position="163"/>
        <end position="186"/>
    </location>
</feature>
<evidence type="ECO:0000313" key="3">
    <source>
        <dbReference type="Proteomes" id="UP000053958"/>
    </source>
</evidence>
<evidence type="ECO:0000313" key="2">
    <source>
        <dbReference type="EMBL" id="KKA16742.1"/>
    </source>
</evidence>
<dbReference type="RefSeq" id="XP_013323354.1">
    <property type="nucleotide sequence ID" value="XM_013467900.1"/>
</dbReference>
<reference evidence="2 3" key="1">
    <citation type="submission" date="2015-04" db="EMBL/GenBank/DDBJ databases">
        <authorList>
            <person name="Heijne W.H."/>
            <person name="Fedorova N.D."/>
            <person name="Nierman W.C."/>
            <person name="Vollebregt A.W."/>
            <person name="Zhao Z."/>
            <person name="Wu L."/>
            <person name="Kumar M."/>
            <person name="Stam H."/>
            <person name="van den Berg M.A."/>
            <person name="Pel H.J."/>
        </authorList>
    </citation>
    <scope>NUCLEOTIDE SEQUENCE [LARGE SCALE GENOMIC DNA]</scope>
    <source>
        <strain evidence="2 3">CBS 393.64</strain>
    </source>
</reference>
<protein>
    <submittedName>
        <fullName evidence="2">Uncharacterized protein</fullName>
    </submittedName>
</protein>
<organism evidence="2 3">
    <name type="scientific">Rasamsonia emersonii (strain ATCC 16479 / CBS 393.64 / IMI 116815)</name>
    <dbReference type="NCBI Taxonomy" id="1408163"/>
    <lineage>
        <taxon>Eukaryota</taxon>
        <taxon>Fungi</taxon>
        <taxon>Dikarya</taxon>
        <taxon>Ascomycota</taxon>
        <taxon>Pezizomycotina</taxon>
        <taxon>Eurotiomycetes</taxon>
        <taxon>Eurotiomycetidae</taxon>
        <taxon>Eurotiales</taxon>
        <taxon>Trichocomaceae</taxon>
        <taxon>Rasamsonia</taxon>
    </lineage>
</organism>
<keyword evidence="3" id="KW-1185">Reference proteome</keyword>
<sequence>MSEITTNDARRRPPSISQSPFFDIPAMTALRCIAMDMLTPEGCDYPCPIPDEDLQTMIDALAQDTKYRLGLVVWHYDANPVPVCTREMIQVGGHLRMNHARLPSTVITIVDPGLEQGSAASDIPVKSPRRKRLECYRPDSSQIYPKILSNPDKKNLRKRKATLISSGEDAEQQLEKKDRDEKSFKSPHIISETRAVEHSQETILTTTRKSFFPPLQTSDSAPYYGQKKNEALSKHEFESLPIENTKTDQLEDTPINGTELTSGLDFLNSISHEENYCFSWWRYRTEDQIPHLKDPKNRILSVIISLKRSGIACEQYRLFLQTSAADDLRRRLLPLLGSHRHCSLVFIVHFLTLMCLLPVHDETSLDLGSNQIMDILRVHEIFRGRLMPLSSTDFRILCRLAWRATHLLQDVHSNIFRECLQLPALDKRHKIFDLYLSFRLKSEYHHDCAVVAAVPAPVPSFIYLTDVADVLEGISTFCSTNTDLHDELMGALLVTVKICTDEERYWSQENCDNGKLVPSLDPHFCHIKRLMEEPTGERTIAALESLRETHRFFENFTVPISGDWLLAKNHPGTKMCWYLCSLLPSLLERVSGLNKVCVT</sequence>
<dbReference type="EMBL" id="LASV01000737">
    <property type="protein sequence ID" value="KKA16742.1"/>
    <property type="molecule type" value="Genomic_DNA"/>
</dbReference>